<dbReference type="PANTHER" id="PTHR43701:SF2">
    <property type="entry name" value="MEMBRANE TRANSPORTER PROTEIN YJNA-RELATED"/>
    <property type="match status" value="1"/>
</dbReference>
<evidence type="ECO:0000313" key="7">
    <source>
        <dbReference type="Proteomes" id="UP000028980"/>
    </source>
</evidence>
<keyword evidence="3 5" id="KW-1133">Transmembrane helix</keyword>
<sequence>MTLEIILLLLLLGLLAGFLSGSVGVGGGVIMVPLAIWFLGYSQHQAQGLSLAVLAVPVTFLAAYTYHKNGHELDWRYALVIAVAFVFGGYFGTKLAISINQQLLKKIFGVILIIVAVKMIFFSSAKAKVLRKP</sequence>
<dbReference type="EMBL" id="BBLG01000007">
    <property type="protein sequence ID" value="GAK77124.1"/>
    <property type="molecule type" value="Genomic_DNA"/>
</dbReference>
<proteinExistence type="inferred from homology"/>
<comment type="similarity">
    <text evidence="5">Belongs to the 4-toluene sulfonate uptake permease (TSUP) (TC 2.A.102) family.</text>
</comment>
<gene>
    <name evidence="6" type="ORF">JCM19296_2729</name>
</gene>
<keyword evidence="2 5" id="KW-0812">Transmembrane</keyword>
<evidence type="ECO:0000313" key="6">
    <source>
        <dbReference type="EMBL" id="GAK77124.1"/>
    </source>
</evidence>
<dbReference type="Pfam" id="PF01925">
    <property type="entry name" value="TauE"/>
    <property type="match status" value="1"/>
</dbReference>
<comment type="caution">
    <text evidence="6">The sequence shown here is derived from an EMBL/GenBank/DDBJ whole genome shotgun (WGS) entry which is preliminary data.</text>
</comment>
<dbReference type="PANTHER" id="PTHR43701">
    <property type="entry name" value="MEMBRANE TRANSPORTER PROTEIN MJ0441-RELATED"/>
    <property type="match status" value="1"/>
</dbReference>
<feature type="transmembrane region" description="Helical" evidence="5">
    <location>
        <begin position="78"/>
        <end position="97"/>
    </location>
</feature>
<dbReference type="InterPro" id="IPR051598">
    <property type="entry name" value="TSUP/Inactive_protease-like"/>
</dbReference>
<dbReference type="GO" id="GO:0005886">
    <property type="term" value="C:plasma membrane"/>
    <property type="evidence" value="ECO:0007669"/>
    <property type="project" value="UniProtKB-SubCell"/>
</dbReference>
<evidence type="ECO:0000256" key="5">
    <source>
        <dbReference type="RuleBase" id="RU363041"/>
    </source>
</evidence>
<feature type="transmembrane region" description="Helical" evidence="5">
    <location>
        <begin position="48"/>
        <end position="66"/>
    </location>
</feature>
<feature type="transmembrane region" description="Helical" evidence="5">
    <location>
        <begin position="103"/>
        <end position="122"/>
    </location>
</feature>
<protein>
    <recommendedName>
        <fullName evidence="5">Probable membrane transporter protein</fullName>
    </recommendedName>
</protein>
<dbReference type="InterPro" id="IPR002781">
    <property type="entry name" value="TM_pro_TauE-like"/>
</dbReference>
<dbReference type="Proteomes" id="UP000028980">
    <property type="component" value="Unassembled WGS sequence"/>
</dbReference>
<evidence type="ECO:0000256" key="4">
    <source>
        <dbReference type="ARBA" id="ARBA00023136"/>
    </source>
</evidence>
<reference evidence="6 7" key="1">
    <citation type="journal article" date="2014" name="Genome Announc.">
        <title>Draft Genome Sequences of Marine Flavobacterium Nonlabens Strains NR17, NR24, NR27, NR32, NR33, and Ara13.</title>
        <authorList>
            <person name="Nakanishi M."/>
            <person name="Meirelles P."/>
            <person name="Suzuki R."/>
            <person name="Takatani N."/>
            <person name="Mino S."/>
            <person name="Suda W."/>
            <person name="Oshima K."/>
            <person name="Hattori M."/>
            <person name="Ohkuma M."/>
            <person name="Hosokawa M."/>
            <person name="Miyashita K."/>
            <person name="Thompson F.L."/>
            <person name="Niwa A."/>
            <person name="Sawabe T."/>
            <person name="Sawabe T."/>
        </authorList>
    </citation>
    <scope>NUCLEOTIDE SEQUENCE [LARGE SCALE GENOMIC DNA]</scope>
    <source>
        <strain evidence="7">JCM19296</strain>
    </source>
</reference>
<name>A0A081DDX8_NONUL</name>
<comment type="subcellular location">
    <subcellularLocation>
        <location evidence="5">Cell membrane</location>
        <topology evidence="5">Multi-pass membrane protein</topology>
    </subcellularLocation>
    <subcellularLocation>
        <location evidence="1">Membrane</location>
        <topology evidence="1">Multi-pass membrane protein</topology>
    </subcellularLocation>
</comment>
<accession>A0A081DDX8</accession>
<dbReference type="AlphaFoldDB" id="A0A081DDX8"/>
<evidence type="ECO:0000256" key="1">
    <source>
        <dbReference type="ARBA" id="ARBA00004141"/>
    </source>
</evidence>
<evidence type="ECO:0000256" key="2">
    <source>
        <dbReference type="ARBA" id="ARBA00022692"/>
    </source>
</evidence>
<keyword evidence="4 5" id="KW-0472">Membrane</keyword>
<organism evidence="6 7">
    <name type="scientific">Nonlabens ulvanivorans</name>
    <name type="common">Persicivirga ulvanivorans</name>
    <dbReference type="NCBI Taxonomy" id="906888"/>
    <lineage>
        <taxon>Bacteria</taxon>
        <taxon>Pseudomonadati</taxon>
        <taxon>Bacteroidota</taxon>
        <taxon>Flavobacteriia</taxon>
        <taxon>Flavobacteriales</taxon>
        <taxon>Flavobacteriaceae</taxon>
        <taxon>Nonlabens</taxon>
    </lineage>
</organism>
<keyword evidence="5" id="KW-1003">Cell membrane</keyword>
<evidence type="ECO:0000256" key="3">
    <source>
        <dbReference type="ARBA" id="ARBA00022989"/>
    </source>
</evidence>